<keyword evidence="1" id="KW-0812">Transmembrane</keyword>
<feature type="transmembrane region" description="Helical" evidence="1">
    <location>
        <begin position="143"/>
        <end position="161"/>
    </location>
</feature>
<feature type="transmembrane region" description="Helical" evidence="1">
    <location>
        <begin position="199"/>
        <end position="215"/>
    </location>
</feature>
<feature type="transmembrane region" description="Helical" evidence="1">
    <location>
        <begin position="308"/>
        <end position="329"/>
    </location>
</feature>
<dbReference type="InterPro" id="IPR025513">
    <property type="entry name" value="DUF4401"/>
</dbReference>
<proteinExistence type="predicted"/>
<dbReference type="AlphaFoldDB" id="A0A2A2I3G4"/>
<comment type="caution">
    <text evidence="3">The sequence shown here is derived from an EMBL/GenBank/DDBJ whole genome shotgun (WGS) entry which is preliminary data.</text>
</comment>
<name>A0A2A2I3G4_9GAMM</name>
<keyword evidence="1" id="KW-1133">Transmembrane helix</keyword>
<evidence type="ECO:0000256" key="1">
    <source>
        <dbReference type="SAM" id="Phobius"/>
    </source>
</evidence>
<evidence type="ECO:0000313" key="4">
    <source>
        <dbReference type="Proteomes" id="UP000218332"/>
    </source>
</evidence>
<dbReference type="EMBL" id="NMPM01000042">
    <property type="protein sequence ID" value="PAV25938.1"/>
    <property type="molecule type" value="Genomic_DNA"/>
</dbReference>
<evidence type="ECO:0000313" key="3">
    <source>
        <dbReference type="EMBL" id="PAV25938.1"/>
    </source>
</evidence>
<feature type="transmembrane region" description="Helical" evidence="1">
    <location>
        <begin position="173"/>
        <end position="193"/>
    </location>
</feature>
<keyword evidence="1" id="KW-0472">Membrane</keyword>
<sequence>MGWHRGLGALDDPVPGLLSVGPSGSFHAGRVLPLWHCRDHNGIWPVGASGHGKRWVPGAGAVRADCGRGLGHLVEGFESGGRGMMPLEDRLREAGVSVAEPQVGNRDPESPWFIRGLAAVSGWLASLLLMAFFGLFLTQVLETPLGSLITGVLLVAGAYFVMRAEHNDFLEHAGLAISLAGQGFVIWSLYRFLGDDSSGFFAAVALFELILTVVMPATVHRFVTTVIAVLAATASLAVLGEWYLASPLLLIATVLIWSVEFRCPGQVRARQAVGYGIALSLMVTSFGFSRVSPMGLDSVVRLQGEPLIGYWLASALAGLVFVSMLVRVVRVLPESLSPVALALVGVGMMAAFFVSLMVPGLVVGLTLLVLGFASGHRVLQGLGILALLSHLSAYYYQLDITLLDKAGLLLVVGVVLLASRWAMRRLVAALEEAAHG</sequence>
<keyword evidence="4" id="KW-1185">Reference proteome</keyword>
<feature type="transmembrane region" description="Helical" evidence="1">
    <location>
        <begin position="112"/>
        <end position="137"/>
    </location>
</feature>
<feature type="transmembrane region" description="Helical" evidence="1">
    <location>
        <begin position="272"/>
        <end position="288"/>
    </location>
</feature>
<protein>
    <recommendedName>
        <fullName evidence="2">DUF4401 domain-containing protein</fullName>
    </recommendedName>
</protein>
<accession>A0A2A2I3G4</accession>
<dbReference type="Pfam" id="PF14351">
    <property type="entry name" value="DUF4401"/>
    <property type="match status" value="1"/>
</dbReference>
<feature type="transmembrane region" description="Helical" evidence="1">
    <location>
        <begin position="244"/>
        <end position="260"/>
    </location>
</feature>
<evidence type="ECO:0000259" key="2">
    <source>
        <dbReference type="Pfam" id="PF14351"/>
    </source>
</evidence>
<organism evidence="3 4">
    <name type="scientific">Tamilnaduibacter salinus</name>
    <dbReference type="NCBI Taxonomy" id="1484056"/>
    <lineage>
        <taxon>Bacteria</taxon>
        <taxon>Pseudomonadati</taxon>
        <taxon>Pseudomonadota</taxon>
        <taxon>Gammaproteobacteria</taxon>
        <taxon>Pseudomonadales</taxon>
        <taxon>Marinobacteraceae</taxon>
        <taxon>Tamilnaduibacter</taxon>
    </lineage>
</organism>
<feature type="transmembrane region" description="Helical" evidence="1">
    <location>
        <begin position="341"/>
        <end position="372"/>
    </location>
</feature>
<dbReference type="Proteomes" id="UP000218332">
    <property type="component" value="Unassembled WGS sequence"/>
</dbReference>
<reference evidence="3 4" key="1">
    <citation type="submission" date="2017-07" db="EMBL/GenBank/DDBJ databases">
        <title>Tamlnaduibacter salinus (Mi-7) genome sequencing.</title>
        <authorList>
            <person name="Verma A."/>
            <person name="Krishnamurthi S."/>
        </authorList>
    </citation>
    <scope>NUCLEOTIDE SEQUENCE [LARGE SCALE GENOMIC DNA]</scope>
    <source>
        <strain evidence="3 4">Mi-7</strain>
    </source>
</reference>
<gene>
    <name evidence="3" type="ORF">CF392_08155</name>
</gene>
<feature type="transmembrane region" description="Helical" evidence="1">
    <location>
        <begin position="403"/>
        <end position="423"/>
    </location>
</feature>
<feature type="domain" description="DUF4401" evidence="2">
    <location>
        <begin position="111"/>
        <end position="425"/>
    </location>
</feature>